<proteinExistence type="predicted"/>
<evidence type="ECO:0000313" key="7">
    <source>
        <dbReference type="Proteomes" id="UP000765509"/>
    </source>
</evidence>
<dbReference type="Proteomes" id="UP000765509">
    <property type="component" value="Unassembled WGS sequence"/>
</dbReference>
<feature type="signal peptide" evidence="4">
    <location>
        <begin position="1"/>
        <end position="23"/>
    </location>
</feature>
<keyword evidence="2" id="KW-0479">Metal-binding</keyword>
<accession>A0A9Q3EZE2</accession>
<evidence type="ECO:0000256" key="3">
    <source>
        <dbReference type="SAM" id="MobiDB-lite"/>
    </source>
</evidence>
<feature type="compositionally biased region" description="Low complexity" evidence="3">
    <location>
        <begin position="146"/>
        <end position="156"/>
    </location>
</feature>
<name>A0A9Q3EZE2_9BASI</name>
<dbReference type="Gene3D" id="4.10.60.10">
    <property type="entry name" value="Zinc finger, CCHC-type"/>
    <property type="match status" value="1"/>
</dbReference>
<dbReference type="Pfam" id="PF00098">
    <property type="entry name" value="zf-CCHC"/>
    <property type="match status" value="1"/>
</dbReference>
<dbReference type="AlphaFoldDB" id="A0A9Q3EZE2"/>
<protein>
    <recommendedName>
        <fullName evidence="5">CCHC-type domain-containing protein</fullName>
    </recommendedName>
</protein>
<feature type="compositionally biased region" description="Low complexity" evidence="3">
    <location>
        <begin position="175"/>
        <end position="192"/>
    </location>
</feature>
<feature type="domain" description="CCHC-type" evidence="5">
    <location>
        <begin position="213"/>
        <end position="227"/>
    </location>
</feature>
<dbReference type="SUPFAM" id="SSF57756">
    <property type="entry name" value="Retrovirus zinc finger-like domains"/>
    <property type="match status" value="1"/>
</dbReference>
<dbReference type="PROSITE" id="PS50158">
    <property type="entry name" value="ZF_CCHC"/>
    <property type="match status" value="1"/>
</dbReference>
<dbReference type="OrthoDB" id="18781at2759"/>
<keyword evidence="4" id="KW-0732">Signal</keyword>
<gene>
    <name evidence="6" type="ORF">O181_068487</name>
</gene>
<keyword evidence="2" id="KW-0863">Zinc-finger</keyword>
<dbReference type="GO" id="GO:0003676">
    <property type="term" value="F:nucleic acid binding"/>
    <property type="evidence" value="ECO:0007669"/>
    <property type="project" value="InterPro"/>
</dbReference>
<dbReference type="GO" id="GO:0008270">
    <property type="term" value="F:zinc ion binding"/>
    <property type="evidence" value="ECO:0007669"/>
    <property type="project" value="UniProtKB-KW"/>
</dbReference>
<keyword evidence="1" id="KW-0507">mRNA processing</keyword>
<organism evidence="6 7">
    <name type="scientific">Austropuccinia psidii MF-1</name>
    <dbReference type="NCBI Taxonomy" id="1389203"/>
    <lineage>
        <taxon>Eukaryota</taxon>
        <taxon>Fungi</taxon>
        <taxon>Dikarya</taxon>
        <taxon>Basidiomycota</taxon>
        <taxon>Pucciniomycotina</taxon>
        <taxon>Pucciniomycetes</taxon>
        <taxon>Pucciniales</taxon>
        <taxon>Sphaerophragmiaceae</taxon>
        <taxon>Austropuccinia</taxon>
    </lineage>
</organism>
<evidence type="ECO:0000256" key="4">
    <source>
        <dbReference type="SAM" id="SignalP"/>
    </source>
</evidence>
<dbReference type="SMART" id="SM00343">
    <property type="entry name" value="ZnF_C2HC"/>
    <property type="match status" value="1"/>
</dbReference>
<keyword evidence="7" id="KW-1185">Reference proteome</keyword>
<evidence type="ECO:0000256" key="1">
    <source>
        <dbReference type="ARBA" id="ARBA00022664"/>
    </source>
</evidence>
<feature type="region of interest" description="Disordered" evidence="3">
    <location>
        <begin position="146"/>
        <end position="199"/>
    </location>
</feature>
<evidence type="ECO:0000313" key="6">
    <source>
        <dbReference type="EMBL" id="MBW0528772.1"/>
    </source>
</evidence>
<comment type="caution">
    <text evidence="6">The sequence shown here is derived from an EMBL/GenBank/DDBJ whole genome shotgun (WGS) entry which is preliminary data.</text>
</comment>
<dbReference type="InterPro" id="IPR036875">
    <property type="entry name" value="Znf_CCHC_sf"/>
</dbReference>
<dbReference type="GO" id="GO:0006397">
    <property type="term" value="P:mRNA processing"/>
    <property type="evidence" value="ECO:0007669"/>
    <property type="project" value="UniProtKB-KW"/>
</dbReference>
<reference evidence="6" key="1">
    <citation type="submission" date="2021-03" db="EMBL/GenBank/DDBJ databases">
        <title>Draft genome sequence of rust myrtle Austropuccinia psidii MF-1, a brazilian biotype.</title>
        <authorList>
            <person name="Quecine M.C."/>
            <person name="Pachon D.M.R."/>
            <person name="Bonatelli M.L."/>
            <person name="Correr F.H."/>
            <person name="Franceschini L.M."/>
            <person name="Leite T.F."/>
            <person name="Margarido G.R.A."/>
            <person name="Almeida C.A."/>
            <person name="Ferrarezi J.A."/>
            <person name="Labate C.A."/>
        </authorList>
    </citation>
    <scope>NUCLEOTIDE SEQUENCE</scope>
    <source>
        <strain evidence="6">MF-1</strain>
    </source>
</reference>
<feature type="chain" id="PRO_5040201461" description="CCHC-type domain-containing protein" evidence="4">
    <location>
        <begin position="24"/>
        <end position="239"/>
    </location>
</feature>
<evidence type="ECO:0000259" key="5">
    <source>
        <dbReference type="PROSITE" id="PS50158"/>
    </source>
</evidence>
<dbReference type="EMBL" id="AVOT02034619">
    <property type="protein sequence ID" value="MBW0528772.1"/>
    <property type="molecule type" value="Genomic_DNA"/>
</dbReference>
<evidence type="ECO:0000256" key="2">
    <source>
        <dbReference type="PROSITE-ProRule" id="PRU00047"/>
    </source>
</evidence>
<keyword evidence="2" id="KW-0862">Zinc</keyword>
<sequence length="239" mass="26967">MQTSRRRVFIVSLSLLTRFILDGNNFMAWSLTPNAGTTYQALKKRFCKASWSSIIRHSEILFNPPDRLNTLTSHAVALQHAINNIESQIGAINSKTILTLSLHFSAWKLHEPLLNALDSRKAINPSLEIHAKDILDIANRMQQHSTIDSSSSITLSRMDANSNTPDHSRQSKLMPRTSRGPSLPPSTLTPSSNSIDSKPEEWKRKWLTAKNPCFYCGQVGHWLPNCPTKAMADRMKHQR</sequence>
<dbReference type="InterPro" id="IPR001878">
    <property type="entry name" value="Znf_CCHC"/>
</dbReference>